<sequence length="256" mass="28146">MFTTRVRRCRFSLYQDHVIAHPVLVVLVFLIADHHHLWASHIVGHVQTSSFDAVLCTVNVQHLQSPEKVCPPLLPLLHSLRPSASSTFCGRMGGEVGGERVATRSFCRSTVERGAQVQPHGGGGWGHGRSASELAVQRREALEPRARPGDGGGLRGGRGGAWRRRRRAAGGRPVSRRRCLPSACVKAHRVWMRRCWAVVDARWQVVTDDEGLSPGPYKYLRSFSSVEDAGEGISVSLTDVPTKMVSKIHKTAKIAK</sequence>
<reference evidence="2" key="1">
    <citation type="journal article" date="2009" name="Rice">
        <title>De Novo Next Generation Sequencing of Plant Genomes.</title>
        <authorList>
            <person name="Rounsley S."/>
            <person name="Marri P.R."/>
            <person name="Yu Y."/>
            <person name="He R."/>
            <person name="Sisneros N."/>
            <person name="Goicoechea J.L."/>
            <person name="Lee S.J."/>
            <person name="Angelova A."/>
            <person name="Kudrna D."/>
            <person name="Luo M."/>
            <person name="Affourtit J."/>
            <person name="Desany B."/>
            <person name="Knight J."/>
            <person name="Niazi F."/>
            <person name="Egholm M."/>
            <person name="Wing R.A."/>
        </authorList>
    </citation>
    <scope>NUCLEOTIDE SEQUENCE [LARGE SCALE GENOMIC DNA]</scope>
    <source>
        <strain evidence="2">cv. IRGC 105608</strain>
    </source>
</reference>
<dbReference type="EnsemblPlants" id="OBART06G10410.1">
    <property type="protein sequence ID" value="OBART06G10410.1"/>
    <property type="gene ID" value="OBART06G10410"/>
</dbReference>
<dbReference type="Gramene" id="OBART06G10410.1">
    <property type="protein sequence ID" value="OBART06G10410.1"/>
    <property type="gene ID" value="OBART06G10410"/>
</dbReference>
<feature type="region of interest" description="Disordered" evidence="1">
    <location>
        <begin position="142"/>
        <end position="173"/>
    </location>
</feature>
<dbReference type="HOGENOM" id="CLU_1087303_0_0_1"/>
<evidence type="ECO:0000313" key="2">
    <source>
        <dbReference type="EnsemblPlants" id="OBART06G10410.1"/>
    </source>
</evidence>
<feature type="compositionally biased region" description="Gly residues" evidence="1">
    <location>
        <begin position="149"/>
        <end position="160"/>
    </location>
</feature>
<dbReference type="PaxDb" id="65489-OBART06G10410.1"/>
<reference evidence="2" key="2">
    <citation type="submission" date="2015-03" db="UniProtKB">
        <authorList>
            <consortium name="EnsemblPlants"/>
        </authorList>
    </citation>
    <scope>IDENTIFICATION</scope>
</reference>
<evidence type="ECO:0000256" key="1">
    <source>
        <dbReference type="SAM" id="MobiDB-lite"/>
    </source>
</evidence>
<feature type="region of interest" description="Disordered" evidence="1">
    <location>
        <begin position="115"/>
        <end position="134"/>
    </location>
</feature>
<name>A0A0D3GF77_9ORYZ</name>
<evidence type="ECO:0000313" key="3">
    <source>
        <dbReference type="Proteomes" id="UP000026960"/>
    </source>
</evidence>
<keyword evidence="3" id="KW-1185">Reference proteome</keyword>
<feature type="compositionally biased region" description="Basic residues" evidence="1">
    <location>
        <begin position="161"/>
        <end position="173"/>
    </location>
</feature>
<dbReference type="Proteomes" id="UP000026960">
    <property type="component" value="Chromosome 6"/>
</dbReference>
<proteinExistence type="predicted"/>
<organism evidence="2">
    <name type="scientific">Oryza barthii</name>
    <dbReference type="NCBI Taxonomy" id="65489"/>
    <lineage>
        <taxon>Eukaryota</taxon>
        <taxon>Viridiplantae</taxon>
        <taxon>Streptophyta</taxon>
        <taxon>Embryophyta</taxon>
        <taxon>Tracheophyta</taxon>
        <taxon>Spermatophyta</taxon>
        <taxon>Magnoliopsida</taxon>
        <taxon>Liliopsida</taxon>
        <taxon>Poales</taxon>
        <taxon>Poaceae</taxon>
        <taxon>BOP clade</taxon>
        <taxon>Oryzoideae</taxon>
        <taxon>Oryzeae</taxon>
        <taxon>Oryzinae</taxon>
        <taxon>Oryza</taxon>
    </lineage>
</organism>
<accession>A0A0D3GF77</accession>
<protein>
    <submittedName>
        <fullName evidence="2">Uncharacterized protein</fullName>
    </submittedName>
</protein>
<dbReference type="AlphaFoldDB" id="A0A0D3GF77"/>